<sequence>MRLDKFLCDTLGVSRKEAGRIIRSGDVEINGVIVKQAATKVSNDDDICWDDRPLSHQGVRYFMMNKPQGVVCANEDDLHPTVFTLMDEVNQHKMHTAGRLDVDTTGLLLITDDGQWSHRITSPRHRCPKTYYVELAEPLCDDAVERCAQGILLRGEEAPTQPATLEVLSPTQALITIAEGKYHQVKRMFAALGNKVEALHRERIGELELDEMLEPGEYRPLTEQEIALFLAE</sequence>
<evidence type="ECO:0000256" key="2">
    <source>
        <dbReference type="ARBA" id="ARBA00022552"/>
    </source>
</evidence>
<dbReference type="SUPFAM" id="SSF55120">
    <property type="entry name" value="Pseudouridine synthase"/>
    <property type="match status" value="1"/>
</dbReference>
<dbReference type="Gene3D" id="3.30.70.1560">
    <property type="entry name" value="Alpha-L RNA-binding motif"/>
    <property type="match status" value="1"/>
</dbReference>
<dbReference type="InterPro" id="IPR018496">
    <property type="entry name" value="PsdUridine_synth_RsuA/RluB_CS"/>
</dbReference>
<proteinExistence type="inferred from homology"/>
<dbReference type="InterPro" id="IPR020094">
    <property type="entry name" value="TruA/RsuA/RluB/E/F_N"/>
</dbReference>
<dbReference type="PANTHER" id="PTHR47683:SF4">
    <property type="entry name" value="PSEUDOURIDINE SYNTHASE"/>
    <property type="match status" value="1"/>
</dbReference>
<dbReference type="Pfam" id="PF00849">
    <property type="entry name" value="PseudoU_synth_2"/>
    <property type="match status" value="1"/>
</dbReference>
<evidence type="ECO:0000313" key="10">
    <source>
        <dbReference type="EMBL" id="CAH0533388.1"/>
    </source>
</evidence>
<reference evidence="10" key="1">
    <citation type="submission" date="2021-11" db="EMBL/GenBank/DDBJ databases">
        <authorList>
            <person name="Rodrigo-Torres L."/>
            <person name="Arahal R. D."/>
            <person name="Lucena T."/>
        </authorList>
    </citation>
    <scope>NUCLEOTIDE SEQUENCE</scope>
    <source>
        <strain evidence="10">CECT 7929</strain>
    </source>
</reference>
<dbReference type="CDD" id="cd02553">
    <property type="entry name" value="PseudoU_synth_RsuA"/>
    <property type="match status" value="1"/>
</dbReference>
<dbReference type="InterPro" id="IPR020103">
    <property type="entry name" value="PsdUridine_synth_cat_dom_sf"/>
</dbReference>
<keyword evidence="4 8" id="KW-0413">Isomerase</keyword>
<dbReference type="SUPFAM" id="SSF55174">
    <property type="entry name" value="Alpha-L RNA-binding motif"/>
    <property type="match status" value="1"/>
</dbReference>
<gene>
    <name evidence="10" type="primary">rsuA</name>
    <name evidence="10" type="ORF">VST7929_01254</name>
</gene>
<organism evidence="10 11">
    <name type="scientific">Vibrio stylophorae</name>
    <dbReference type="NCBI Taxonomy" id="659351"/>
    <lineage>
        <taxon>Bacteria</taxon>
        <taxon>Pseudomonadati</taxon>
        <taxon>Pseudomonadota</taxon>
        <taxon>Gammaproteobacteria</taxon>
        <taxon>Vibrionales</taxon>
        <taxon>Vibrionaceae</taxon>
        <taxon>Vibrio</taxon>
    </lineage>
</organism>
<feature type="domain" description="RNA-binding S4" evidence="9">
    <location>
        <begin position="1"/>
        <end position="58"/>
    </location>
</feature>
<dbReference type="RefSeq" id="WP_237465805.1">
    <property type="nucleotide sequence ID" value="NZ_CAKLDI010000001.1"/>
</dbReference>
<protein>
    <recommendedName>
        <fullName evidence="8">Pseudouridine synthase</fullName>
        <ecNumber evidence="8">5.4.99.-</ecNumber>
    </recommendedName>
</protein>
<dbReference type="GO" id="GO:0160136">
    <property type="term" value="F:16S rRNA pseudouridine(516) synthase activity"/>
    <property type="evidence" value="ECO:0007669"/>
    <property type="project" value="UniProtKB-EC"/>
</dbReference>
<evidence type="ECO:0000256" key="3">
    <source>
        <dbReference type="ARBA" id="ARBA00022884"/>
    </source>
</evidence>
<dbReference type="NCBIfam" id="NF008097">
    <property type="entry name" value="PRK10839.1"/>
    <property type="match status" value="1"/>
</dbReference>
<dbReference type="Pfam" id="PF01479">
    <property type="entry name" value="S4"/>
    <property type="match status" value="1"/>
</dbReference>
<dbReference type="InterPro" id="IPR006145">
    <property type="entry name" value="PsdUridine_synth_RsuA/RluA"/>
</dbReference>
<dbReference type="EC" id="5.4.99.-" evidence="8"/>
<evidence type="ECO:0000256" key="7">
    <source>
        <dbReference type="PROSITE-ProRule" id="PRU00182"/>
    </source>
</evidence>
<evidence type="ECO:0000256" key="8">
    <source>
        <dbReference type="RuleBase" id="RU003887"/>
    </source>
</evidence>
<dbReference type="InterPro" id="IPR000748">
    <property type="entry name" value="PsdUridine_synth_RsuA/RluB/E/F"/>
</dbReference>
<evidence type="ECO:0000313" key="11">
    <source>
        <dbReference type="Proteomes" id="UP000838672"/>
    </source>
</evidence>
<dbReference type="InterPro" id="IPR036986">
    <property type="entry name" value="S4_RNA-bd_sf"/>
</dbReference>
<evidence type="ECO:0000256" key="5">
    <source>
        <dbReference type="ARBA" id="ARBA00036749"/>
    </source>
</evidence>
<dbReference type="InterPro" id="IPR002942">
    <property type="entry name" value="S4_RNA-bd"/>
</dbReference>
<dbReference type="PROSITE" id="PS50889">
    <property type="entry name" value="S4"/>
    <property type="match status" value="1"/>
</dbReference>
<keyword evidence="11" id="KW-1185">Reference proteome</keyword>
<evidence type="ECO:0000256" key="1">
    <source>
        <dbReference type="ARBA" id="ARBA00008348"/>
    </source>
</evidence>
<comment type="function">
    <text evidence="6">Responsible for synthesis of pseudouridine from uracil-516 in 16S ribosomal RNA.</text>
</comment>
<dbReference type="InterPro" id="IPR042092">
    <property type="entry name" value="PsdUridine_s_RsuA/RluB/E/F_cat"/>
</dbReference>
<evidence type="ECO:0000256" key="6">
    <source>
        <dbReference type="ARBA" id="ARBA00037590"/>
    </source>
</evidence>
<comment type="similarity">
    <text evidence="1 8">Belongs to the pseudouridine synthase RsuA family.</text>
</comment>
<accession>A0ABM8ZSU8</accession>
<dbReference type="PROSITE" id="PS01149">
    <property type="entry name" value="PSI_RSU"/>
    <property type="match status" value="1"/>
</dbReference>
<evidence type="ECO:0000259" key="9">
    <source>
        <dbReference type="SMART" id="SM00363"/>
    </source>
</evidence>
<comment type="catalytic activity">
    <reaction evidence="5">
        <text>uridine(516) in 16S rRNA = pseudouridine(516) in 16S rRNA</text>
        <dbReference type="Rhea" id="RHEA:38867"/>
        <dbReference type="Rhea" id="RHEA-COMP:10089"/>
        <dbReference type="Rhea" id="RHEA-COMP:10090"/>
        <dbReference type="ChEBI" id="CHEBI:65314"/>
        <dbReference type="ChEBI" id="CHEBI:65315"/>
        <dbReference type="EC" id="5.4.99.19"/>
    </reaction>
</comment>
<dbReference type="PANTHER" id="PTHR47683">
    <property type="entry name" value="PSEUDOURIDINE SYNTHASE FAMILY PROTEIN-RELATED"/>
    <property type="match status" value="1"/>
</dbReference>
<dbReference type="Gene3D" id="3.10.290.10">
    <property type="entry name" value="RNA-binding S4 domain"/>
    <property type="match status" value="1"/>
</dbReference>
<dbReference type="Proteomes" id="UP000838672">
    <property type="component" value="Unassembled WGS sequence"/>
</dbReference>
<name>A0ABM8ZSU8_9VIBR</name>
<dbReference type="CDD" id="cd00165">
    <property type="entry name" value="S4"/>
    <property type="match status" value="1"/>
</dbReference>
<dbReference type="InterPro" id="IPR050343">
    <property type="entry name" value="RsuA_PseudoU_synthase"/>
</dbReference>
<dbReference type="Gene3D" id="3.30.70.580">
    <property type="entry name" value="Pseudouridine synthase I, catalytic domain, N-terminal subdomain"/>
    <property type="match status" value="1"/>
</dbReference>
<comment type="caution">
    <text evidence="10">The sequence shown here is derived from an EMBL/GenBank/DDBJ whole genome shotgun (WGS) entry which is preliminary data.</text>
</comment>
<evidence type="ECO:0000256" key="4">
    <source>
        <dbReference type="ARBA" id="ARBA00023235"/>
    </source>
</evidence>
<dbReference type="SMART" id="SM00363">
    <property type="entry name" value="S4"/>
    <property type="match status" value="1"/>
</dbReference>
<keyword evidence="3 7" id="KW-0694">RNA-binding</keyword>
<keyword evidence="2" id="KW-0698">rRNA processing</keyword>
<dbReference type="EMBL" id="CAKLDI010000001">
    <property type="protein sequence ID" value="CAH0533388.1"/>
    <property type="molecule type" value="Genomic_DNA"/>
</dbReference>
<dbReference type="NCBIfam" id="TIGR00093">
    <property type="entry name" value="pseudouridine synthase"/>
    <property type="match status" value="1"/>
</dbReference>